<sequence>MKPLPLDLSDAWVWNAEDNFLVLRELDDSPVIANVQEHMFSFLKLVEWRIRSLDEPDWRLGWAFEDLLQCEYITDSTTLDGCLAHPQGFARSLFQELSPYFWNLLGCTVPQMVTYPLQLHRATTEDFKEIASSAPFDILTLFMLVVSTEQFAQSWVKAENALLKYVDPYDGEIYPEGPKPERPEPKFICGTPLLRRKRS</sequence>
<organism evidence="1 2">
    <name type="scientific">Desulfovibrio ferrophilus</name>
    <dbReference type="NCBI Taxonomy" id="241368"/>
    <lineage>
        <taxon>Bacteria</taxon>
        <taxon>Pseudomonadati</taxon>
        <taxon>Thermodesulfobacteriota</taxon>
        <taxon>Desulfovibrionia</taxon>
        <taxon>Desulfovibrionales</taxon>
        <taxon>Desulfovibrionaceae</taxon>
        <taxon>Desulfovibrio</taxon>
    </lineage>
</organism>
<dbReference type="RefSeq" id="WP_126379088.1">
    <property type="nucleotide sequence ID" value="NZ_AP017378.1"/>
</dbReference>
<dbReference type="Proteomes" id="UP000269883">
    <property type="component" value="Chromosome"/>
</dbReference>
<dbReference type="AlphaFoldDB" id="A0A2Z6AZW9"/>
<keyword evidence="2" id="KW-1185">Reference proteome</keyword>
<gene>
    <name evidence="1" type="ORF">DFE_2009</name>
</gene>
<protein>
    <submittedName>
        <fullName evidence="1">Putative thiamine phosphate pyrophosphorylase</fullName>
    </submittedName>
</protein>
<evidence type="ECO:0000313" key="2">
    <source>
        <dbReference type="Proteomes" id="UP000269883"/>
    </source>
</evidence>
<accession>A0A2Z6AZW9</accession>
<dbReference type="KEGG" id="dfl:DFE_2009"/>
<proteinExistence type="predicted"/>
<evidence type="ECO:0000313" key="1">
    <source>
        <dbReference type="EMBL" id="BBD08735.1"/>
    </source>
</evidence>
<name>A0A2Z6AZW9_9BACT</name>
<dbReference type="EMBL" id="AP017378">
    <property type="protein sequence ID" value="BBD08735.1"/>
    <property type="molecule type" value="Genomic_DNA"/>
</dbReference>
<reference evidence="1 2" key="1">
    <citation type="journal article" date="2018" name="Sci. Adv.">
        <title>Multi-heme cytochromes provide a pathway for survival in energy-limited environments.</title>
        <authorList>
            <person name="Deng X."/>
            <person name="Dohmae N."/>
            <person name="Nealson K.H."/>
            <person name="Hashimoto K."/>
            <person name="Okamoto A."/>
        </authorList>
    </citation>
    <scope>NUCLEOTIDE SEQUENCE [LARGE SCALE GENOMIC DNA]</scope>
    <source>
        <strain evidence="1 2">IS5</strain>
    </source>
</reference>